<comment type="caution">
    <text evidence="1">The sequence shown here is derived from an EMBL/GenBank/DDBJ whole genome shotgun (WGS) entry which is preliminary data.</text>
</comment>
<dbReference type="HOGENOM" id="CLU_899524_0_0_9"/>
<evidence type="ECO:0000313" key="2">
    <source>
        <dbReference type="Proteomes" id="UP000033558"/>
    </source>
</evidence>
<dbReference type="OrthoDB" id="2317735at2"/>
<dbReference type="RefSeq" id="WP_046316982.1">
    <property type="nucleotide sequence ID" value="NZ_JBHSZT010000010.1"/>
</dbReference>
<dbReference type="PATRIC" id="fig|1218492.5.peg.1303"/>
<dbReference type="AlphaFoldDB" id="A0A0F4LQA9"/>
<dbReference type="EMBL" id="JXJQ01000009">
    <property type="protein sequence ID" value="KJY60972.1"/>
    <property type="molecule type" value="Genomic_DNA"/>
</dbReference>
<protein>
    <submittedName>
        <fullName evidence="1">Uncharacterized protein</fullName>
    </submittedName>
</protein>
<proteinExistence type="predicted"/>
<accession>A0A0F4LQA9</accession>
<reference evidence="1 2" key="1">
    <citation type="submission" date="2015-01" db="EMBL/GenBank/DDBJ databases">
        <title>Comparative genomics of the lactic acid bacteria isolated from the honey bee gut.</title>
        <authorList>
            <person name="Ellegaard K.M."/>
            <person name="Tamarit D."/>
            <person name="Javelind E."/>
            <person name="Olofsson T."/>
            <person name="Andersson S.G."/>
            <person name="Vasquez A."/>
        </authorList>
    </citation>
    <scope>NUCLEOTIDE SEQUENCE [LARGE SCALE GENOMIC DNA]</scope>
    <source>
        <strain evidence="1 2">Bin4</strain>
    </source>
</reference>
<evidence type="ECO:0000313" key="1">
    <source>
        <dbReference type="EMBL" id="KJY60972.1"/>
    </source>
</evidence>
<name>A0A0F4LQA9_9LACO</name>
<organism evidence="1 2">
    <name type="scientific">Bombilactobacillus mellifer</name>
    <dbReference type="NCBI Taxonomy" id="1218492"/>
    <lineage>
        <taxon>Bacteria</taxon>
        <taxon>Bacillati</taxon>
        <taxon>Bacillota</taxon>
        <taxon>Bacilli</taxon>
        <taxon>Lactobacillales</taxon>
        <taxon>Lactobacillaceae</taxon>
        <taxon>Bombilactobacillus</taxon>
    </lineage>
</organism>
<dbReference type="Proteomes" id="UP000033558">
    <property type="component" value="Unassembled WGS sequence"/>
</dbReference>
<gene>
    <name evidence="1" type="ORF">JG30_11600</name>
</gene>
<keyword evidence="2" id="KW-1185">Reference proteome</keyword>
<dbReference type="STRING" id="1218492.JG30_11600"/>
<sequence length="309" mass="35113">MKKYYLWSLVILVIGTALAIFGAQNGGIKTINQEGNLLDFSRRPQIISGDQEIALVSGHSLPRRKNHSYQLTQPFQNVNLDVYNAQVVVQTGDRFLVRVTNRQALPVKVKVAHQQLSISDYDSHGAMDQDRLPNTKIYITVPASRPLNQFKIDGNDVQLTLHQLQLRQLRWDNDKTKLKLDHVQISEKMIADDDQGNYLINNSRLKQVNCDGDGLKAQISNSTLQQVTIDADTVALTCQKTQFLQHNRIQGDNGKLVFKDLNKNLGYSIRGEGNSIHYQHQLTKGNFYKRPHYQNNLHIAGDELQVFVD</sequence>